<dbReference type="Proteomes" id="UP000717996">
    <property type="component" value="Unassembled WGS sequence"/>
</dbReference>
<dbReference type="GO" id="GO:0022625">
    <property type="term" value="C:cytosolic large ribosomal subunit"/>
    <property type="evidence" value="ECO:0007669"/>
    <property type="project" value="TreeGrafter"/>
</dbReference>
<accession>A0A9P6YL84</accession>
<dbReference type="GO" id="GO:0003735">
    <property type="term" value="F:structural constituent of ribosome"/>
    <property type="evidence" value="ECO:0007669"/>
    <property type="project" value="InterPro"/>
</dbReference>
<dbReference type="InterPro" id="IPR020052">
    <property type="entry name" value="Ribosomal_eL31_CS"/>
</dbReference>
<dbReference type="SMART" id="SM01380">
    <property type="entry name" value="Ribosomal_L31e"/>
    <property type="match status" value="1"/>
</dbReference>
<dbReference type="PANTHER" id="PTHR10956">
    <property type="entry name" value="60S RIBOSOMAL PROTEIN L31"/>
    <property type="match status" value="1"/>
</dbReference>
<dbReference type="PROSITE" id="PS01144">
    <property type="entry name" value="RIBOSOMAL_L31E"/>
    <property type="match status" value="1"/>
</dbReference>
<dbReference type="InterPro" id="IPR023621">
    <property type="entry name" value="Ribosomal_eL31_dom_sf"/>
</dbReference>
<dbReference type="Gene3D" id="3.10.440.10">
    <property type="match status" value="1"/>
</dbReference>
<evidence type="ECO:0000313" key="5">
    <source>
        <dbReference type="Proteomes" id="UP000717996"/>
    </source>
</evidence>
<organism evidence="4 5">
    <name type="scientific">Rhizopus oryzae</name>
    <name type="common">Mucormycosis agent</name>
    <name type="synonym">Rhizopus arrhizus var. delemar</name>
    <dbReference type="NCBI Taxonomy" id="64495"/>
    <lineage>
        <taxon>Eukaryota</taxon>
        <taxon>Fungi</taxon>
        <taxon>Fungi incertae sedis</taxon>
        <taxon>Mucoromycota</taxon>
        <taxon>Mucoromycotina</taxon>
        <taxon>Mucoromycetes</taxon>
        <taxon>Mucorales</taxon>
        <taxon>Mucorineae</taxon>
        <taxon>Rhizopodaceae</taxon>
        <taxon>Rhizopus</taxon>
    </lineage>
</organism>
<comment type="similarity">
    <text evidence="1">Belongs to the eukaryotic ribosomal protein eL31 family.</text>
</comment>
<evidence type="ECO:0000313" key="4">
    <source>
        <dbReference type="EMBL" id="KAG1551474.1"/>
    </source>
</evidence>
<dbReference type="OrthoDB" id="9739313at2759"/>
<dbReference type="CDD" id="cd00463">
    <property type="entry name" value="Ribosomal_L31e"/>
    <property type="match status" value="1"/>
</dbReference>
<evidence type="ECO:0000256" key="3">
    <source>
        <dbReference type="ARBA" id="ARBA00023274"/>
    </source>
</evidence>
<comment type="caution">
    <text evidence="4">The sequence shown here is derived from an EMBL/GenBank/DDBJ whole genome shotgun (WGS) entry which is preliminary data.</text>
</comment>
<evidence type="ECO:0008006" key="6">
    <source>
        <dbReference type="Google" id="ProtNLM"/>
    </source>
</evidence>
<gene>
    <name evidence="4" type="ORF">G6F51_001823</name>
</gene>
<dbReference type="SUPFAM" id="SSF54575">
    <property type="entry name" value="Ribosomal protein L31e"/>
    <property type="match status" value="1"/>
</dbReference>
<dbReference type="GO" id="GO:0002181">
    <property type="term" value="P:cytoplasmic translation"/>
    <property type="evidence" value="ECO:0007669"/>
    <property type="project" value="TreeGrafter"/>
</dbReference>
<sequence>MAKSTPQKRSTLADVVTREYTIHLHKHVFGRSLRKRTPHAVKAVKAFAEKAMGTKDVRVDPALNKALWSRGVKHINHRIRVRIARKRNDDENAKEKLFSYVTYVPVASFKVPSSEEDFRQFVSARGWRIMIPSEENFFLLVLLSVKRRI</sequence>
<evidence type="ECO:0000256" key="1">
    <source>
        <dbReference type="ARBA" id="ARBA00010808"/>
    </source>
</evidence>
<keyword evidence="3" id="KW-0687">Ribonucleoprotein</keyword>
<dbReference type="PANTHER" id="PTHR10956:SF0">
    <property type="entry name" value="60S RIBOSOMAL PROTEIN L31"/>
    <property type="match status" value="1"/>
</dbReference>
<keyword evidence="2" id="KW-0689">Ribosomal protein</keyword>
<evidence type="ECO:0000256" key="2">
    <source>
        <dbReference type="ARBA" id="ARBA00022980"/>
    </source>
</evidence>
<dbReference type="AlphaFoldDB" id="A0A9P6YL84"/>
<dbReference type="Pfam" id="PF01198">
    <property type="entry name" value="Ribosomal_L31e"/>
    <property type="match status" value="1"/>
</dbReference>
<protein>
    <recommendedName>
        <fullName evidence="6">60S ribosomal protein L31</fullName>
    </recommendedName>
</protein>
<dbReference type="EMBL" id="JAANIT010000145">
    <property type="protein sequence ID" value="KAG1551474.1"/>
    <property type="molecule type" value="Genomic_DNA"/>
</dbReference>
<dbReference type="InterPro" id="IPR000054">
    <property type="entry name" value="Ribosomal_eL31"/>
</dbReference>
<name>A0A9P6YL84_RHIOR</name>
<proteinExistence type="inferred from homology"/>
<dbReference type="FunFam" id="3.10.440.10:FF:000001">
    <property type="entry name" value="60S ribosomal protein L31"/>
    <property type="match status" value="1"/>
</dbReference>
<reference evidence="4" key="1">
    <citation type="journal article" date="2020" name="Microb. Genom.">
        <title>Genetic diversity of clinical and environmental Mucorales isolates obtained from an investigation of mucormycosis cases among solid organ transplant recipients.</title>
        <authorList>
            <person name="Nguyen M.H."/>
            <person name="Kaul D."/>
            <person name="Muto C."/>
            <person name="Cheng S.J."/>
            <person name="Richter R.A."/>
            <person name="Bruno V.M."/>
            <person name="Liu G."/>
            <person name="Beyhan S."/>
            <person name="Sundermann A.J."/>
            <person name="Mounaud S."/>
            <person name="Pasculle A.W."/>
            <person name="Nierman W.C."/>
            <person name="Driscoll E."/>
            <person name="Cumbie R."/>
            <person name="Clancy C.J."/>
            <person name="Dupont C.L."/>
        </authorList>
    </citation>
    <scope>NUCLEOTIDE SEQUENCE</scope>
    <source>
        <strain evidence="4">GL16</strain>
    </source>
</reference>